<evidence type="ECO:0000313" key="1">
    <source>
        <dbReference type="EMBL" id="SBW07995.1"/>
    </source>
</evidence>
<dbReference type="AlphaFoldDB" id="A0A212K8Z4"/>
<dbReference type="Pfam" id="PF07372">
    <property type="entry name" value="DUF1491"/>
    <property type="match status" value="1"/>
</dbReference>
<gene>
    <name evidence="1" type="ORF">KL86APRO_12317</name>
</gene>
<sequence>MLEPRLKAELLVQALLRHAQAAARAAYVTRRGDAQSGAVLVKHVGPGFRCTVFQTAFADDGARRWLPMTGDLPVAEAEADAFVARQCRYDEDLWVVEIEAPEGWSPEAP</sequence>
<organism evidence="1">
    <name type="scientific">uncultured Alphaproteobacteria bacterium</name>
    <dbReference type="NCBI Taxonomy" id="91750"/>
    <lineage>
        <taxon>Bacteria</taxon>
        <taxon>Pseudomonadati</taxon>
        <taxon>Pseudomonadota</taxon>
        <taxon>Alphaproteobacteria</taxon>
        <taxon>environmental samples</taxon>
    </lineage>
</organism>
<dbReference type="InterPro" id="IPR009964">
    <property type="entry name" value="DUF1491"/>
</dbReference>
<name>A0A212K8Z4_9PROT</name>
<protein>
    <recommendedName>
        <fullName evidence="2">DUF1491 family protein</fullName>
    </recommendedName>
</protein>
<accession>A0A212K8Z4</accession>
<reference evidence="1" key="1">
    <citation type="submission" date="2016-04" db="EMBL/GenBank/DDBJ databases">
        <authorList>
            <person name="Evans L.H."/>
            <person name="Alamgir A."/>
            <person name="Owens N."/>
            <person name="Weber N.D."/>
            <person name="Virtaneva K."/>
            <person name="Barbian K."/>
            <person name="Babar A."/>
            <person name="Rosenke K."/>
        </authorList>
    </citation>
    <scope>NUCLEOTIDE SEQUENCE</scope>
    <source>
        <strain evidence="1">86</strain>
    </source>
</reference>
<proteinExistence type="predicted"/>
<dbReference type="EMBL" id="FLUO01000001">
    <property type="protein sequence ID" value="SBW07995.1"/>
    <property type="molecule type" value="Genomic_DNA"/>
</dbReference>
<evidence type="ECO:0008006" key="2">
    <source>
        <dbReference type="Google" id="ProtNLM"/>
    </source>
</evidence>
<dbReference type="Gene3D" id="3.40.1530.20">
    <property type="entry name" value="Protein of unknown function (DUF1491)"/>
    <property type="match status" value="1"/>
</dbReference>